<comment type="cofactor">
    <cofactor evidence="13">
        <name>Mg(2+)</name>
        <dbReference type="ChEBI" id="CHEBI:18420"/>
    </cofactor>
</comment>
<feature type="coiled-coil region" evidence="15">
    <location>
        <begin position="208"/>
        <end position="235"/>
    </location>
</feature>
<organism evidence="18 19">
    <name type="scientific">Megamonas hypermegale</name>
    <dbReference type="NCBI Taxonomy" id="158847"/>
    <lineage>
        <taxon>Bacteria</taxon>
        <taxon>Bacillati</taxon>
        <taxon>Bacillota</taxon>
        <taxon>Negativicutes</taxon>
        <taxon>Selenomonadales</taxon>
        <taxon>Selenomonadaceae</taxon>
        <taxon>Megamonas</taxon>
    </lineage>
</organism>
<dbReference type="InterPro" id="IPR014152">
    <property type="entry name" value="AddA"/>
</dbReference>
<dbReference type="Proteomes" id="UP000780768">
    <property type="component" value="Unassembled WGS sequence"/>
</dbReference>
<dbReference type="GO" id="GO:0005829">
    <property type="term" value="C:cytosol"/>
    <property type="evidence" value="ECO:0007669"/>
    <property type="project" value="TreeGrafter"/>
</dbReference>
<dbReference type="EC" id="5.6.2.4" evidence="13"/>
<comment type="caution">
    <text evidence="18">The sequence shown here is derived from an EMBL/GenBank/DDBJ whole genome shotgun (WGS) entry which is preliminary data.</text>
</comment>
<feature type="domain" description="UvrD-like helicase ATP-binding" evidence="16">
    <location>
        <begin position="1"/>
        <end position="461"/>
    </location>
</feature>
<evidence type="ECO:0000313" key="19">
    <source>
        <dbReference type="Proteomes" id="UP000780768"/>
    </source>
</evidence>
<dbReference type="CDD" id="cd17932">
    <property type="entry name" value="DEXQc_UvrD"/>
    <property type="match status" value="2"/>
</dbReference>
<dbReference type="SUPFAM" id="SSF52980">
    <property type="entry name" value="Restriction endonuclease-like"/>
    <property type="match status" value="1"/>
</dbReference>
<dbReference type="GO" id="GO:0003690">
    <property type="term" value="F:double-stranded DNA binding"/>
    <property type="evidence" value="ECO:0007669"/>
    <property type="project" value="UniProtKB-UniRule"/>
</dbReference>
<comment type="catalytic activity">
    <reaction evidence="12 13">
        <text>ATP + H2O = ADP + phosphate + H(+)</text>
        <dbReference type="Rhea" id="RHEA:13065"/>
        <dbReference type="ChEBI" id="CHEBI:15377"/>
        <dbReference type="ChEBI" id="CHEBI:15378"/>
        <dbReference type="ChEBI" id="CHEBI:30616"/>
        <dbReference type="ChEBI" id="CHEBI:43474"/>
        <dbReference type="ChEBI" id="CHEBI:456216"/>
        <dbReference type="EC" id="5.6.2.4"/>
    </reaction>
</comment>
<dbReference type="InterPro" id="IPR027417">
    <property type="entry name" value="P-loop_NTPase"/>
</dbReference>
<keyword evidence="2 13" id="KW-0547">Nucleotide-binding</keyword>
<keyword evidence="1 13" id="KW-0540">Nuclease</keyword>
<sequence>MPWSKQQERAIKTRGKNILVAAAAGSGKTSVLVERVIQHIISGDCDINEILVVTFTNAAAGEMRQRIAQAIAQRLPDKEKERQLILLNAASISTLHSFCQNIIRQNFHQIELDPKFRLANPQEIDLLKLDVLDELFEAKYDSDNNGDFLEFTDTYGNERGDDSIYDIILKLYEYAQSQPFPEKWLQSLPDYFTMPENTKDCTWLQIIKDTVINQLQLAQDNLQIIRQEAAELNLDYCLKTIAKDTDLIDNLLSLAQTDFTELYTAVNEIKFSVMRAPKGTDEQLKERFKSMRDDVKKIITGLKDNYFAQPLDETLADMPQLQKQAATLCRITLDFTAAFARAKAEKTIVDFNDLEHFTLKILADKNSTADNLIPTDTARTLQHKYKEIMVDEYQDTNGVQEAILKLIASSDTPNLFFVGDVKQSIYKFRLAEPELFLAKYNTYPKRTDCERIDLAQNFRSRKEILDGVNFIFSQIMTVKASELDYGEAEALRRGFDYPENARSLRSPIEIALFAKENNNAAAANDETDDLQGFEKEAAYIVNRLKQLMQDNYLVFDKQEKNYRPLKWRDIVILLRSVQDKAKILTEKLRDADIPVYASIETGYFQETEVRLMLSLLQIVDNPKQDIPLTAVLYSPIVNLTAEQLARIRLACPQGDMYSALNAAAAEKSRLKQSLKQKITHFLAKLEKWRNYARCHSVPELIWLLLDETGYYDYVGGLPEGMVRQANLRALYDRAAGYEQTSFRGLFRFLRFIQKMQNTGNDLAVARSLGESENVVRIMSIHKSKGLEFPVVILADIGKQFNLTDIQNPVLFHKKLGLGLYLNDARHHVRYQTLSRQAIVQQIIRENKAEEMRVLYVAMTRAREKLIMTGSVRDFTKFAAYCAKQTNSSDRILPEHIITNARSYLDWIGPALARHPDGLPLRNSSDNTAATLLKDSSSWQISFIDKISDLTEPAEHDQADEILNTVKKLQPLPPTDNKIWIENRLGWIYPHQEGLTIPAKLSVTEIKQRFNLGEDEYTTRYYEEFSFHRPQFIQKRTAMTATEYGSLLHTVMQHLDFYGDLSDKGILHQLENMADREIIAKEHINKIYRKNIRDFLFNPLANNTKPVIERLRRAKSVQRELAFSRMIDAKKLLYTQANDNDTIFVQGIIDLLIEEDDGFVLLDYKTDNNPEDIVREKYAVQIKLYAQAAAEILHKPIKEKYLYLFHSGKAVQMP</sequence>
<evidence type="ECO:0000256" key="5">
    <source>
        <dbReference type="ARBA" id="ARBA00022806"/>
    </source>
</evidence>
<dbReference type="InterPro" id="IPR011604">
    <property type="entry name" value="PDDEXK-like_dom_sf"/>
</dbReference>
<reference evidence="18" key="1">
    <citation type="journal article" date="2021" name="PeerJ">
        <title>Extensive microbial diversity within the chicken gut microbiome revealed by metagenomics and culture.</title>
        <authorList>
            <person name="Gilroy R."/>
            <person name="Ravi A."/>
            <person name="Getino M."/>
            <person name="Pursley I."/>
            <person name="Horton D.L."/>
            <person name="Alikhan N.F."/>
            <person name="Baker D."/>
            <person name="Gharbi K."/>
            <person name="Hall N."/>
            <person name="Watson M."/>
            <person name="Adriaenssens E.M."/>
            <person name="Foster-Nyarko E."/>
            <person name="Jarju S."/>
            <person name="Secka A."/>
            <person name="Antonio M."/>
            <person name="Oren A."/>
            <person name="Chaudhuri R.R."/>
            <person name="La Ragione R."/>
            <person name="Hildebrand F."/>
            <person name="Pallen M.J."/>
        </authorList>
    </citation>
    <scope>NUCLEOTIDE SEQUENCE</scope>
    <source>
        <strain evidence="18">7318</strain>
    </source>
</reference>
<dbReference type="InterPro" id="IPR014016">
    <property type="entry name" value="UvrD-like_ATP-bd"/>
</dbReference>
<dbReference type="Pfam" id="PF00580">
    <property type="entry name" value="UvrD-helicase"/>
    <property type="match status" value="1"/>
</dbReference>
<keyword evidence="3 13" id="KW-0227">DNA damage</keyword>
<evidence type="ECO:0000256" key="6">
    <source>
        <dbReference type="ARBA" id="ARBA00022839"/>
    </source>
</evidence>
<dbReference type="EC" id="3.1.-.-" evidence="13"/>
<dbReference type="PROSITE" id="PS51217">
    <property type="entry name" value="UVRD_HELICASE_CTER"/>
    <property type="match status" value="1"/>
</dbReference>
<dbReference type="HAMAP" id="MF_01451">
    <property type="entry name" value="AddA"/>
    <property type="match status" value="1"/>
</dbReference>
<feature type="binding site" evidence="14">
    <location>
        <begin position="22"/>
        <end position="29"/>
    </location>
    <ligand>
        <name>ATP</name>
        <dbReference type="ChEBI" id="CHEBI:30616"/>
    </ligand>
</feature>
<evidence type="ECO:0000256" key="3">
    <source>
        <dbReference type="ARBA" id="ARBA00022763"/>
    </source>
</evidence>
<dbReference type="Gene3D" id="3.40.50.300">
    <property type="entry name" value="P-loop containing nucleotide triphosphate hydrolases"/>
    <property type="match status" value="4"/>
</dbReference>
<keyword evidence="10 13" id="KW-0413">Isomerase</keyword>
<dbReference type="PROSITE" id="PS51198">
    <property type="entry name" value="UVRD_HELICASE_ATP_BIND"/>
    <property type="match status" value="1"/>
</dbReference>
<evidence type="ECO:0000256" key="8">
    <source>
        <dbReference type="ARBA" id="ARBA00023125"/>
    </source>
</evidence>
<dbReference type="Pfam" id="PF13361">
    <property type="entry name" value="UvrD_C"/>
    <property type="match status" value="1"/>
</dbReference>
<dbReference type="NCBIfam" id="TIGR02785">
    <property type="entry name" value="addA_Gpos"/>
    <property type="match status" value="1"/>
</dbReference>
<dbReference type="InterPro" id="IPR000212">
    <property type="entry name" value="DNA_helicase_UvrD/REP"/>
</dbReference>
<dbReference type="AlphaFoldDB" id="A0A921HNS0"/>
<evidence type="ECO:0000256" key="10">
    <source>
        <dbReference type="ARBA" id="ARBA00023235"/>
    </source>
</evidence>
<comment type="catalytic activity">
    <reaction evidence="11 13">
        <text>Couples ATP hydrolysis with the unwinding of duplex DNA by translocating in the 3'-5' direction.</text>
        <dbReference type="EC" id="5.6.2.4"/>
    </reaction>
</comment>
<evidence type="ECO:0000256" key="13">
    <source>
        <dbReference type="HAMAP-Rule" id="MF_01451"/>
    </source>
</evidence>
<keyword evidence="4 13" id="KW-0378">Hydrolase</keyword>
<evidence type="ECO:0000256" key="7">
    <source>
        <dbReference type="ARBA" id="ARBA00022840"/>
    </source>
</evidence>
<keyword evidence="6 13" id="KW-0269">Exonuclease</keyword>
<dbReference type="PANTHER" id="PTHR11070:SF48">
    <property type="entry name" value="ATP-DEPENDENT HELICASE_NUCLEASE SUBUNIT A"/>
    <property type="match status" value="1"/>
</dbReference>
<evidence type="ECO:0000313" key="18">
    <source>
        <dbReference type="EMBL" id="HJF84954.1"/>
    </source>
</evidence>
<comment type="function">
    <text evidence="13">The heterodimer acts as both an ATP-dependent DNA helicase and an ATP-dependent, dual-direction single-stranded exonuclease. Recognizes the chi site generating a DNA molecule suitable for the initiation of homologous recombination. The AddA nuclease domain is required for chi fragment generation; this subunit has the helicase and 3' -&gt; 5' nuclease activities.</text>
</comment>
<gene>
    <name evidence="13 18" type="primary">addA</name>
    <name evidence="18" type="ORF">K8V65_04775</name>
</gene>
<reference evidence="18" key="2">
    <citation type="submission" date="2021-09" db="EMBL/GenBank/DDBJ databases">
        <authorList>
            <person name="Gilroy R."/>
        </authorList>
    </citation>
    <scope>NUCLEOTIDE SEQUENCE</scope>
    <source>
        <strain evidence="18">7318</strain>
    </source>
</reference>
<dbReference type="Pfam" id="PF12705">
    <property type="entry name" value="PDDEXK_1"/>
    <property type="match status" value="1"/>
</dbReference>
<dbReference type="PANTHER" id="PTHR11070">
    <property type="entry name" value="UVRD / RECB / PCRA DNA HELICASE FAMILY MEMBER"/>
    <property type="match status" value="1"/>
</dbReference>
<dbReference type="InterPro" id="IPR011335">
    <property type="entry name" value="Restrct_endonuc-II-like"/>
</dbReference>
<evidence type="ECO:0000256" key="11">
    <source>
        <dbReference type="ARBA" id="ARBA00034617"/>
    </source>
</evidence>
<dbReference type="EMBL" id="DYVR01000129">
    <property type="protein sequence ID" value="HJF84954.1"/>
    <property type="molecule type" value="Genomic_DNA"/>
</dbReference>
<evidence type="ECO:0000256" key="12">
    <source>
        <dbReference type="ARBA" id="ARBA00048988"/>
    </source>
</evidence>
<feature type="domain" description="UvrD-like helicase C-terminal" evidence="17">
    <location>
        <begin position="488"/>
        <end position="785"/>
    </location>
</feature>
<keyword evidence="9 13" id="KW-0234">DNA repair</keyword>
<dbReference type="Gene3D" id="3.90.320.10">
    <property type="match status" value="1"/>
</dbReference>
<dbReference type="GO" id="GO:0033202">
    <property type="term" value="C:DNA helicase complex"/>
    <property type="evidence" value="ECO:0007669"/>
    <property type="project" value="TreeGrafter"/>
</dbReference>
<dbReference type="GO" id="GO:0008408">
    <property type="term" value="F:3'-5' exonuclease activity"/>
    <property type="evidence" value="ECO:0007669"/>
    <property type="project" value="UniProtKB-UniRule"/>
</dbReference>
<protein>
    <recommendedName>
        <fullName evidence="13">ATP-dependent helicase/nuclease subunit A</fullName>
        <ecNumber evidence="13">3.1.-.-</ecNumber>
        <ecNumber evidence="13">5.6.2.4</ecNumber>
    </recommendedName>
    <alternativeName>
        <fullName evidence="13">ATP-dependent helicase/nuclease AddA</fullName>
    </alternativeName>
    <alternativeName>
        <fullName evidence="13">DNA 3'-5' helicase AddA</fullName>
    </alternativeName>
</protein>
<keyword evidence="5 13" id="KW-0347">Helicase</keyword>
<evidence type="ECO:0000259" key="16">
    <source>
        <dbReference type="PROSITE" id="PS51198"/>
    </source>
</evidence>
<comment type="similarity">
    <text evidence="13">Belongs to the helicase family. AddA subfamily.</text>
</comment>
<evidence type="ECO:0000256" key="15">
    <source>
        <dbReference type="SAM" id="Coils"/>
    </source>
</evidence>
<evidence type="ECO:0000259" key="17">
    <source>
        <dbReference type="PROSITE" id="PS51217"/>
    </source>
</evidence>
<dbReference type="GO" id="GO:0005524">
    <property type="term" value="F:ATP binding"/>
    <property type="evidence" value="ECO:0007669"/>
    <property type="project" value="UniProtKB-UniRule"/>
</dbReference>
<evidence type="ECO:0000256" key="1">
    <source>
        <dbReference type="ARBA" id="ARBA00022722"/>
    </source>
</evidence>
<dbReference type="InterPro" id="IPR014017">
    <property type="entry name" value="DNA_helicase_UvrD-like_C"/>
</dbReference>
<keyword evidence="15" id="KW-0175">Coiled coil</keyword>
<evidence type="ECO:0000256" key="9">
    <source>
        <dbReference type="ARBA" id="ARBA00023204"/>
    </source>
</evidence>
<proteinExistence type="inferred from homology"/>
<dbReference type="SUPFAM" id="SSF52540">
    <property type="entry name" value="P-loop containing nucleoside triphosphate hydrolases"/>
    <property type="match status" value="1"/>
</dbReference>
<accession>A0A921HNS0</accession>
<keyword evidence="8 13" id="KW-0238">DNA-binding</keyword>
<evidence type="ECO:0000256" key="2">
    <source>
        <dbReference type="ARBA" id="ARBA00022741"/>
    </source>
</evidence>
<comment type="subunit">
    <text evidence="13">Heterodimer of AddA and AddB/RexB.</text>
</comment>
<name>A0A921HNS0_9FIRM</name>
<evidence type="ECO:0000256" key="4">
    <source>
        <dbReference type="ARBA" id="ARBA00022801"/>
    </source>
</evidence>
<dbReference type="GO" id="GO:0043138">
    <property type="term" value="F:3'-5' DNA helicase activity"/>
    <property type="evidence" value="ECO:0007669"/>
    <property type="project" value="UniProtKB-UniRule"/>
</dbReference>
<dbReference type="GO" id="GO:0000724">
    <property type="term" value="P:double-strand break repair via homologous recombination"/>
    <property type="evidence" value="ECO:0007669"/>
    <property type="project" value="UniProtKB-UniRule"/>
</dbReference>
<keyword evidence="7 13" id="KW-0067">ATP-binding</keyword>
<dbReference type="InterPro" id="IPR038726">
    <property type="entry name" value="PDDEXK_AddAB-type"/>
</dbReference>
<evidence type="ECO:0000256" key="14">
    <source>
        <dbReference type="PROSITE-ProRule" id="PRU00560"/>
    </source>
</evidence>